<evidence type="ECO:0000259" key="1">
    <source>
        <dbReference type="Pfam" id="PF09836"/>
    </source>
</evidence>
<organism evidence="2 3">
    <name type="scientific">Niveispirillum cyanobacteriorum</name>
    <dbReference type="NCBI Taxonomy" id="1612173"/>
    <lineage>
        <taxon>Bacteria</taxon>
        <taxon>Pseudomonadati</taxon>
        <taxon>Pseudomonadota</taxon>
        <taxon>Alphaproteobacteria</taxon>
        <taxon>Rhodospirillales</taxon>
        <taxon>Azospirillaceae</taxon>
        <taxon>Niveispirillum</taxon>
    </lineage>
</organism>
<dbReference type="Pfam" id="PF09836">
    <property type="entry name" value="DUF2063"/>
    <property type="match status" value="1"/>
</dbReference>
<feature type="domain" description="Putative DNA-binding" evidence="1">
    <location>
        <begin position="43"/>
        <end position="120"/>
    </location>
</feature>
<dbReference type="AlphaFoldDB" id="A0A2K9NB90"/>
<keyword evidence="3" id="KW-1185">Reference proteome</keyword>
<sequence length="277" mass="27641">MGYGPATAAGAAGPGGKGGCGAGGGLMLIDLQRAILGACYGDAAEFARALPFLRPAAVPADKALFIHTATVTASLTGVLAQAYPSVERAMGTDAFAEAAKRHLRAHPPGQAMLSAYGKGFGADLAGELPVLAAADWAAHCAYFAADADPVGPAALAPYVPDALARLRLPLVLSSSLVAGPLSVLSPWWEGRADIKGVAAPLPLVGPEAVALIWRGPDLLVLATLLPPDAGGFVQALSEGADLLTAAGHLRDAGALSPLLALLLGQGLIAAVTDGEQP</sequence>
<reference evidence="2 3" key="1">
    <citation type="submission" date="2017-12" db="EMBL/GenBank/DDBJ databases">
        <title>Genomes of bacteria within cyanobacterial aggregates.</title>
        <authorList>
            <person name="Cai H."/>
        </authorList>
    </citation>
    <scope>NUCLEOTIDE SEQUENCE [LARGE SCALE GENOMIC DNA]</scope>
    <source>
        <strain evidence="2 3">TH16</strain>
    </source>
</reference>
<name>A0A2K9NB90_9PROT</name>
<accession>A0A2K9NB90</accession>
<dbReference type="Proteomes" id="UP000234752">
    <property type="component" value="Chromosome eg_1"/>
</dbReference>
<evidence type="ECO:0000313" key="2">
    <source>
        <dbReference type="EMBL" id="AUN30384.1"/>
    </source>
</evidence>
<dbReference type="InterPro" id="IPR018640">
    <property type="entry name" value="DUF2063"/>
</dbReference>
<dbReference type="KEGG" id="ncb:C0V82_09175"/>
<gene>
    <name evidence="2" type="ORF">C0V82_09175</name>
</gene>
<proteinExistence type="predicted"/>
<protein>
    <recommendedName>
        <fullName evidence="1">Putative DNA-binding domain-containing protein</fullName>
    </recommendedName>
</protein>
<dbReference type="EMBL" id="CP025611">
    <property type="protein sequence ID" value="AUN30384.1"/>
    <property type="molecule type" value="Genomic_DNA"/>
</dbReference>
<evidence type="ECO:0000313" key="3">
    <source>
        <dbReference type="Proteomes" id="UP000234752"/>
    </source>
</evidence>